<evidence type="ECO:0000259" key="2">
    <source>
        <dbReference type="Pfam" id="PF01636"/>
    </source>
</evidence>
<evidence type="ECO:0000256" key="1">
    <source>
        <dbReference type="SAM" id="MobiDB-lite"/>
    </source>
</evidence>
<dbReference type="Pfam" id="PF01636">
    <property type="entry name" value="APH"/>
    <property type="match status" value="1"/>
</dbReference>
<dbReference type="PANTHER" id="PTHR30448:SF0">
    <property type="entry name" value="RNASE ADAPTER PROTEIN RAPZ"/>
    <property type="match status" value="1"/>
</dbReference>
<dbReference type="InterPro" id="IPR002575">
    <property type="entry name" value="Aminoglycoside_PTrfase"/>
</dbReference>
<feature type="domain" description="Aminoglycoside phosphotransferase" evidence="2">
    <location>
        <begin position="20"/>
        <end position="256"/>
    </location>
</feature>
<feature type="compositionally biased region" description="Low complexity" evidence="1">
    <location>
        <begin position="485"/>
        <end position="495"/>
    </location>
</feature>
<dbReference type="Gene3D" id="3.90.1200.10">
    <property type="match status" value="1"/>
</dbReference>
<accession>A0A832MNJ4</accession>
<organism evidence="4">
    <name type="scientific">Eiseniibacteriota bacterium</name>
    <dbReference type="NCBI Taxonomy" id="2212470"/>
    <lineage>
        <taxon>Bacteria</taxon>
        <taxon>Candidatus Eiseniibacteriota</taxon>
    </lineage>
</organism>
<dbReference type="SUPFAM" id="SSF56112">
    <property type="entry name" value="Protein kinase-like (PK-like)"/>
    <property type="match status" value="1"/>
</dbReference>
<comment type="caution">
    <text evidence="4">The sequence shown here is derived from an EMBL/GenBank/DDBJ whole genome shotgun (WGS) entry which is preliminary data.</text>
</comment>
<evidence type="ECO:0000259" key="3">
    <source>
        <dbReference type="Pfam" id="PF22740"/>
    </source>
</evidence>
<dbReference type="PANTHER" id="PTHR30448">
    <property type="entry name" value="RNASE ADAPTER PROTEIN RAPZ"/>
    <property type="match status" value="1"/>
</dbReference>
<evidence type="ECO:0000313" key="4">
    <source>
        <dbReference type="EMBL" id="HGZ44198.1"/>
    </source>
</evidence>
<sequence>MHDALVSLYARTFGAPPAEVVRLAADGSQRVYYRMRGAAPAPVIGALGPDHDENRAFLSFSRTFRALGLPVPEIHAADERLGVWLEEDLGDITLFGALSAARRDAAGGFPEALLPAYERVVDLLPRFQVEGGRAIDFAVAYPRSAFDRQSMLWDLNYFKYHFLKLAHVPFNEQRLENDFERLVDHLLAADTGHFLYRDFQSRNIMLRGGAPWFIDYQGGRRGAAQYDIASLLYDAKADLPGEVRARLLERYVAAFAALSGVAPQRFHEHFRGYVLIRIMQAMGAYGYRGFFERKPRFLESVPFAARNVAGLLAEGLPVALPELERVFRHVIEAWAGRAASPAAAPTGLTVHVRSFSFRQGLPPDETGHGGGPVFDCRALPNPGRYEEFARASGRDAAVAAFLEAAPETAAFWTHVTALVDAHVANFRDRGFSDLSVSFGCTGGQHRSVYFAERLARHLAARFPDVRVRLEHVERARWADAEEGRAGAPAAAAASGAGPGDARA</sequence>
<feature type="domain" description="RapZ C-terminal" evidence="3">
    <location>
        <begin position="348"/>
        <end position="472"/>
    </location>
</feature>
<protein>
    <submittedName>
        <fullName evidence="4">Phosphotransferase enzyme family protein</fullName>
    </submittedName>
</protein>
<dbReference type="InterPro" id="IPR005337">
    <property type="entry name" value="RapZ-like"/>
</dbReference>
<dbReference type="Gene3D" id="3.30.200.20">
    <property type="entry name" value="Phosphorylase Kinase, domain 1"/>
    <property type="match status" value="1"/>
</dbReference>
<gene>
    <name evidence="4" type="ORF">ENR23_12430</name>
</gene>
<feature type="region of interest" description="Disordered" evidence="1">
    <location>
        <begin position="483"/>
        <end position="503"/>
    </location>
</feature>
<dbReference type="Pfam" id="PF22740">
    <property type="entry name" value="PapZ_C"/>
    <property type="match status" value="1"/>
</dbReference>
<dbReference type="AlphaFoldDB" id="A0A832MNJ4"/>
<dbReference type="GO" id="GO:0005524">
    <property type="term" value="F:ATP binding"/>
    <property type="evidence" value="ECO:0007669"/>
    <property type="project" value="InterPro"/>
</dbReference>
<dbReference type="InterPro" id="IPR011009">
    <property type="entry name" value="Kinase-like_dom_sf"/>
</dbReference>
<dbReference type="InterPro" id="IPR053931">
    <property type="entry name" value="RapZ_C"/>
</dbReference>
<proteinExistence type="predicted"/>
<keyword evidence="4" id="KW-0808">Transferase</keyword>
<reference evidence="4" key="1">
    <citation type="journal article" date="2020" name="mSystems">
        <title>Genome- and Community-Level Interaction Insights into Carbon Utilization and Element Cycling Functions of Hydrothermarchaeota in Hydrothermal Sediment.</title>
        <authorList>
            <person name="Zhou Z."/>
            <person name="Liu Y."/>
            <person name="Xu W."/>
            <person name="Pan J."/>
            <person name="Luo Z.H."/>
            <person name="Li M."/>
        </authorList>
    </citation>
    <scope>NUCLEOTIDE SEQUENCE [LARGE SCALE GENOMIC DNA]</scope>
    <source>
        <strain evidence="4">SpSt-381</strain>
    </source>
</reference>
<dbReference type="EMBL" id="DSQF01000025">
    <property type="protein sequence ID" value="HGZ44198.1"/>
    <property type="molecule type" value="Genomic_DNA"/>
</dbReference>
<name>A0A832MNJ4_UNCEI</name>
<dbReference type="GO" id="GO:0016740">
    <property type="term" value="F:transferase activity"/>
    <property type="evidence" value="ECO:0007669"/>
    <property type="project" value="UniProtKB-KW"/>
</dbReference>